<gene>
    <name evidence="1" type="ORF">THIOM_003600</name>
</gene>
<keyword evidence="2" id="KW-1185">Reference proteome</keyword>
<organism evidence="1 2">
    <name type="scientific">Candidatus Thiomargarita nelsonii</name>
    <dbReference type="NCBI Taxonomy" id="1003181"/>
    <lineage>
        <taxon>Bacteria</taxon>
        <taxon>Pseudomonadati</taxon>
        <taxon>Pseudomonadota</taxon>
        <taxon>Gammaproteobacteria</taxon>
        <taxon>Thiotrichales</taxon>
        <taxon>Thiotrichaceae</taxon>
        <taxon>Thiomargarita</taxon>
    </lineage>
</organism>
<name>A0A176RY15_9GAMM</name>
<dbReference type="EMBL" id="LUTY01002190">
    <property type="protein sequence ID" value="OAD20681.1"/>
    <property type="molecule type" value="Genomic_DNA"/>
</dbReference>
<reference evidence="1 2" key="1">
    <citation type="submission" date="2016-05" db="EMBL/GenBank/DDBJ databases">
        <title>Single-cell genome of chain-forming Candidatus Thiomargarita nelsonii and comparison to other large sulfur-oxidizing bacteria.</title>
        <authorList>
            <person name="Winkel M."/>
            <person name="Salman V."/>
            <person name="Woyke T."/>
            <person name="Schulz-Vogt H."/>
            <person name="Richter M."/>
            <person name="Flood B."/>
            <person name="Bailey J."/>
            <person name="Amann R."/>
            <person name="Mussmann M."/>
        </authorList>
    </citation>
    <scope>NUCLEOTIDE SEQUENCE [LARGE SCALE GENOMIC DNA]</scope>
    <source>
        <strain evidence="1 2">THI036</strain>
    </source>
</reference>
<evidence type="ECO:0000313" key="1">
    <source>
        <dbReference type="EMBL" id="OAD20681.1"/>
    </source>
</evidence>
<comment type="caution">
    <text evidence="1">The sequence shown here is derived from an EMBL/GenBank/DDBJ whole genome shotgun (WGS) entry which is preliminary data.</text>
</comment>
<dbReference type="AlphaFoldDB" id="A0A176RY15"/>
<protein>
    <submittedName>
        <fullName evidence="1">Uncharacterized protein</fullName>
    </submittedName>
</protein>
<evidence type="ECO:0000313" key="2">
    <source>
        <dbReference type="Proteomes" id="UP000076962"/>
    </source>
</evidence>
<sequence length="85" mass="9751">MSNENLIDAFPATPFVIPMVKYSTEQGQAKLIEVVAKRVNIDKVFSSPDLVNQLVTKSGGAVRDLMHWLNICKINHRRLRYFYTI</sequence>
<proteinExistence type="predicted"/>
<dbReference type="Proteomes" id="UP000076962">
    <property type="component" value="Unassembled WGS sequence"/>
</dbReference>
<accession>A0A176RY15</accession>